<proteinExistence type="predicted"/>
<accession>A0A6A6ERW0</accession>
<feature type="region of interest" description="Disordered" evidence="1">
    <location>
        <begin position="224"/>
        <end position="252"/>
    </location>
</feature>
<organism evidence="2 3">
    <name type="scientific">Zopfia rhizophila CBS 207.26</name>
    <dbReference type="NCBI Taxonomy" id="1314779"/>
    <lineage>
        <taxon>Eukaryota</taxon>
        <taxon>Fungi</taxon>
        <taxon>Dikarya</taxon>
        <taxon>Ascomycota</taxon>
        <taxon>Pezizomycotina</taxon>
        <taxon>Dothideomycetes</taxon>
        <taxon>Dothideomycetes incertae sedis</taxon>
        <taxon>Zopfiaceae</taxon>
        <taxon>Zopfia</taxon>
    </lineage>
</organism>
<dbReference type="Proteomes" id="UP000800200">
    <property type="component" value="Unassembled WGS sequence"/>
</dbReference>
<reference evidence="2" key="1">
    <citation type="journal article" date="2020" name="Stud. Mycol.">
        <title>101 Dothideomycetes genomes: a test case for predicting lifestyles and emergence of pathogens.</title>
        <authorList>
            <person name="Haridas S."/>
            <person name="Albert R."/>
            <person name="Binder M."/>
            <person name="Bloem J."/>
            <person name="Labutti K."/>
            <person name="Salamov A."/>
            <person name="Andreopoulos B."/>
            <person name="Baker S."/>
            <person name="Barry K."/>
            <person name="Bills G."/>
            <person name="Bluhm B."/>
            <person name="Cannon C."/>
            <person name="Castanera R."/>
            <person name="Culley D."/>
            <person name="Daum C."/>
            <person name="Ezra D."/>
            <person name="Gonzalez J."/>
            <person name="Henrissat B."/>
            <person name="Kuo A."/>
            <person name="Liang C."/>
            <person name="Lipzen A."/>
            <person name="Lutzoni F."/>
            <person name="Magnuson J."/>
            <person name="Mondo S."/>
            <person name="Nolan M."/>
            <person name="Ohm R."/>
            <person name="Pangilinan J."/>
            <person name="Park H.-J."/>
            <person name="Ramirez L."/>
            <person name="Alfaro M."/>
            <person name="Sun H."/>
            <person name="Tritt A."/>
            <person name="Yoshinaga Y."/>
            <person name="Zwiers L.-H."/>
            <person name="Turgeon B."/>
            <person name="Goodwin S."/>
            <person name="Spatafora J."/>
            <person name="Crous P."/>
            <person name="Grigoriev I."/>
        </authorList>
    </citation>
    <scope>NUCLEOTIDE SEQUENCE</scope>
    <source>
        <strain evidence="2">CBS 207.26</strain>
    </source>
</reference>
<evidence type="ECO:0000313" key="3">
    <source>
        <dbReference type="Proteomes" id="UP000800200"/>
    </source>
</evidence>
<evidence type="ECO:0000313" key="2">
    <source>
        <dbReference type="EMBL" id="KAF2193763.1"/>
    </source>
</evidence>
<sequence length="385" mass="44237">MSTNPRKRRANVGWQEPIAPKAPRLHPPNPSPYISHYTPFNTIVSPKPRAYKPTIRHQQHPDSGIGQNFHWVPYPLGLMPYDSWYTLHNRQDPKSYRHFRCPVCQRPRKITPHIRKTFLVAERLSWEDSTVSMYEKAQNEEMNWEVNYELGILDPFVEDPEQVPGGKRGQSNQWYPYQNQYEMQQVLNLIFMTENITEMSWTLWISAHQDLQRILGAPNEALKSISRSGDSRSTRKGPIGASSGNSARKKAPEMVDLTMSPDLAPKDLYVLPTPPSSHSENLELDKQTSGKTLTVLSSHPLSSKAQGNMPLSELPPSVYFNRNRQITSFKTLQDFYSLLDQIERTSYVGAQFLEAYAEHLRDDLCRDCWLSHNVDLGTPKSHLHS</sequence>
<feature type="compositionally biased region" description="Basic residues" evidence="1">
    <location>
        <begin position="1"/>
        <end position="10"/>
    </location>
</feature>
<dbReference type="AlphaFoldDB" id="A0A6A6ERW0"/>
<dbReference type="OrthoDB" id="3650630at2759"/>
<protein>
    <submittedName>
        <fullName evidence="2">Uncharacterized protein</fullName>
    </submittedName>
</protein>
<keyword evidence="3" id="KW-1185">Reference proteome</keyword>
<feature type="region of interest" description="Disordered" evidence="1">
    <location>
        <begin position="1"/>
        <end position="30"/>
    </location>
</feature>
<dbReference type="EMBL" id="ML994613">
    <property type="protein sequence ID" value="KAF2193763.1"/>
    <property type="molecule type" value="Genomic_DNA"/>
</dbReference>
<gene>
    <name evidence="2" type="ORF">K469DRAFT_712573</name>
</gene>
<name>A0A6A6ERW0_9PEZI</name>
<evidence type="ECO:0000256" key="1">
    <source>
        <dbReference type="SAM" id="MobiDB-lite"/>
    </source>
</evidence>